<dbReference type="PANTHER" id="PTHR46230:SF7">
    <property type="entry name" value="BOLA-LIKE PROTEIN 1"/>
    <property type="match status" value="1"/>
</dbReference>
<proteinExistence type="inferred from homology"/>
<dbReference type="Proteomes" id="UP000825009">
    <property type="component" value="Chromosome"/>
</dbReference>
<name>A0A8F6TU43_9RHOB</name>
<keyword evidence="3" id="KW-1185">Reference proteome</keyword>
<dbReference type="RefSeq" id="WP_219000911.1">
    <property type="nucleotide sequence ID" value="NZ_CP079194.1"/>
</dbReference>
<dbReference type="InterPro" id="IPR002634">
    <property type="entry name" value="BolA"/>
</dbReference>
<gene>
    <name evidence="2" type="ORF">KYE46_12310</name>
</gene>
<accession>A0A8F6TU43</accession>
<dbReference type="PANTHER" id="PTHR46230">
    <property type="match status" value="1"/>
</dbReference>
<comment type="similarity">
    <text evidence="1">Belongs to the BolA/IbaG family.</text>
</comment>
<dbReference type="PIRSF" id="PIRSF003113">
    <property type="entry name" value="BolA"/>
    <property type="match status" value="1"/>
</dbReference>
<dbReference type="Pfam" id="PF01722">
    <property type="entry name" value="BolA"/>
    <property type="match status" value="1"/>
</dbReference>
<reference evidence="2 3" key="1">
    <citation type="submission" date="2021-07" db="EMBL/GenBank/DDBJ databases">
        <title>A novel Jannaschia species isolated from marine dinoflagellate Ceratoperidinium margalefii.</title>
        <authorList>
            <person name="Jiang Y."/>
            <person name="Li Z."/>
        </authorList>
    </citation>
    <scope>NUCLEOTIDE SEQUENCE [LARGE SCALE GENOMIC DNA]</scope>
    <source>
        <strain evidence="2 3">J12C1-MA-4</strain>
    </source>
</reference>
<dbReference type="GO" id="GO:0016226">
    <property type="term" value="P:iron-sulfur cluster assembly"/>
    <property type="evidence" value="ECO:0007669"/>
    <property type="project" value="TreeGrafter"/>
</dbReference>
<protein>
    <submittedName>
        <fullName evidence="2">BolA family transcriptional regulator</fullName>
    </submittedName>
</protein>
<evidence type="ECO:0000313" key="3">
    <source>
        <dbReference type="Proteomes" id="UP000825009"/>
    </source>
</evidence>
<dbReference type="AlphaFoldDB" id="A0A8F6TU43"/>
<evidence type="ECO:0000313" key="2">
    <source>
        <dbReference type="EMBL" id="QXT38715.1"/>
    </source>
</evidence>
<organism evidence="2 3">
    <name type="scientific">Gymnodinialimonas ceratoperidinii</name>
    <dbReference type="NCBI Taxonomy" id="2856823"/>
    <lineage>
        <taxon>Bacteria</taxon>
        <taxon>Pseudomonadati</taxon>
        <taxon>Pseudomonadota</taxon>
        <taxon>Alphaproteobacteria</taxon>
        <taxon>Rhodobacterales</taxon>
        <taxon>Paracoccaceae</taxon>
        <taxon>Gymnodinialimonas</taxon>
    </lineage>
</organism>
<sequence length="86" mass="9640">MTTRAEKIEAALRQAFAPRVLEVVDDSEAHRGHAGFQEGGESHFNVFLESEKFQGVSRIARHRMVHDAIGKDLMSEIHALALTLRD</sequence>
<dbReference type="KEGG" id="gce:KYE46_12310"/>
<evidence type="ECO:0000256" key="1">
    <source>
        <dbReference type="RuleBase" id="RU003860"/>
    </source>
</evidence>
<dbReference type="EMBL" id="CP079194">
    <property type="protein sequence ID" value="QXT38715.1"/>
    <property type="molecule type" value="Genomic_DNA"/>
</dbReference>